<protein>
    <submittedName>
        <fullName evidence="1">Uncharacterized protein</fullName>
    </submittedName>
</protein>
<comment type="caution">
    <text evidence="1">The sequence shown here is derived from an EMBL/GenBank/DDBJ whole genome shotgun (WGS) entry which is preliminary data.</text>
</comment>
<proteinExistence type="predicted"/>
<dbReference type="AlphaFoldDB" id="X0V7C4"/>
<name>X0V7C4_9ZZZZ</name>
<reference evidence="1" key="1">
    <citation type="journal article" date="2014" name="Front. Microbiol.">
        <title>High frequency of phylogenetically diverse reductive dehalogenase-homologous genes in deep subseafloor sedimentary metagenomes.</title>
        <authorList>
            <person name="Kawai M."/>
            <person name="Futagami T."/>
            <person name="Toyoda A."/>
            <person name="Takaki Y."/>
            <person name="Nishi S."/>
            <person name="Hori S."/>
            <person name="Arai W."/>
            <person name="Tsubouchi T."/>
            <person name="Morono Y."/>
            <person name="Uchiyama I."/>
            <person name="Ito T."/>
            <person name="Fujiyama A."/>
            <person name="Inagaki F."/>
            <person name="Takami H."/>
        </authorList>
    </citation>
    <scope>NUCLEOTIDE SEQUENCE</scope>
    <source>
        <strain evidence="1">Expedition CK06-06</strain>
    </source>
</reference>
<gene>
    <name evidence="1" type="ORF">S01H1_59296</name>
</gene>
<dbReference type="EMBL" id="BARS01038783">
    <property type="protein sequence ID" value="GAG14064.1"/>
    <property type="molecule type" value="Genomic_DNA"/>
</dbReference>
<evidence type="ECO:0000313" key="1">
    <source>
        <dbReference type="EMBL" id="GAG14064.1"/>
    </source>
</evidence>
<organism evidence="1">
    <name type="scientific">marine sediment metagenome</name>
    <dbReference type="NCBI Taxonomy" id="412755"/>
    <lineage>
        <taxon>unclassified sequences</taxon>
        <taxon>metagenomes</taxon>
        <taxon>ecological metagenomes</taxon>
    </lineage>
</organism>
<sequence>MKKKAAKIFKKYGEGKVEIIKNYQAKTRGKGDTTTAIRGSRMNINMSIGNCILNGGKDECFLIGQTLTGDYYEDWDSNVSLIIKY</sequence>
<accession>X0V7C4</accession>